<gene>
    <name evidence="14" type="ORF">H6A20_03515</name>
</gene>
<proteinExistence type="inferred from homology"/>
<dbReference type="PANTHER" id="PTHR43298:SF2">
    <property type="entry name" value="FMN_FAD EXPORTER YEEO-RELATED"/>
    <property type="match status" value="1"/>
</dbReference>
<accession>A0A938XA57</accession>
<evidence type="ECO:0000256" key="4">
    <source>
        <dbReference type="ARBA" id="ARBA00020268"/>
    </source>
</evidence>
<comment type="function">
    <text evidence="1">Multidrug efflux pump.</text>
</comment>
<dbReference type="InterPro" id="IPR048279">
    <property type="entry name" value="MdtK-like"/>
</dbReference>
<feature type="transmembrane region" description="Helical" evidence="13">
    <location>
        <begin position="166"/>
        <end position="187"/>
    </location>
</feature>
<keyword evidence="10" id="KW-0406">Ion transport</keyword>
<dbReference type="PIRSF" id="PIRSF006603">
    <property type="entry name" value="DinF"/>
    <property type="match status" value="1"/>
</dbReference>
<keyword evidence="11 13" id="KW-0472">Membrane</keyword>
<feature type="transmembrane region" description="Helical" evidence="13">
    <location>
        <begin position="135"/>
        <end position="154"/>
    </location>
</feature>
<dbReference type="EMBL" id="JACJKS010000004">
    <property type="protein sequence ID" value="MBM6947733.1"/>
    <property type="molecule type" value="Genomic_DNA"/>
</dbReference>
<dbReference type="Proteomes" id="UP000705508">
    <property type="component" value="Unassembled WGS sequence"/>
</dbReference>
<dbReference type="NCBIfam" id="TIGR00797">
    <property type="entry name" value="matE"/>
    <property type="match status" value="1"/>
</dbReference>
<dbReference type="AlphaFoldDB" id="A0A938XA57"/>
<evidence type="ECO:0000256" key="13">
    <source>
        <dbReference type="SAM" id="Phobius"/>
    </source>
</evidence>
<comment type="similarity">
    <text evidence="3">Belongs to the multi antimicrobial extrusion (MATE) (TC 2.A.66.1) family.</text>
</comment>
<dbReference type="PANTHER" id="PTHR43298">
    <property type="entry name" value="MULTIDRUG RESISTANCE PROTEIN NORM-RELATED"/>
    <property type="match status" value="1"/>
</dbReference>
<comment type="caution">
    <text evidence="14">The sequence shown here is derived from an EMBL/GenBank/DDBJ whole genome shotgun (WGS) entry which is preliminary data.</text>
</comment>
<feature type="transmembrane region" description="Helical" evidence="13">
    <location>
        <begin position="93"/>
        <end position="115"/>
    </location>
</feature>
<evidence type="ECO:0000256" key="11">
    <source>
        <dbReference type="ARBA" id="ARBA00023136"/>
    </source>
</evidence>
<evidence type="ECO:0000256" key="3">
    <source>
        <dbReference type="ARBA" id="ARBA00010199"/>
    </source>
</evidence>
<feature type="transmembrane region" description="Helical" evidence="13">
    <location>
        <begin position="417"/>
        <end position="436"/>
    </location>
</feature>
<keyword evidence="8 13" id="KW-0812">Transmembrane</keyword>
<comment type="subcellular location">
    <subcellularLocation>
        <location evidence="2">Cell membrane</location>
        <topology evidence="2">Multi-pass membrane protein</topology>
    </subcellularLocation>
</comment>
<dbReference type="RefSeq" id="WP_204905788.1">
    <property type="nucleotide sequence ID" value="NZ_JACJKS010000004.1"/>
</dbReference>
<feature type="transmembrane region" description="Helical" evidence="13">
    <location>
        <begin position="389"/>
        <end position="411"/>
    </location>
</feature>
<dbReference type="Pfam" id="PF01554">
    <property type="entry name" value="MatE"/>
    <property type="match status" value="2"/>
</dbReference>
<evidence type="ECO:0000256" key="1">
    <source>
        <dbReference type="ARBA" id="ARBA00003408"/>
    </source>
</evidence>
<feature type="transmembrane region" description="Helical" evidence="13">
    <location>
        <begin position="364"/>
        <end position="382"/>
    </location>
</feature>
<keyword evidence="7" id="KW-1003">Cell membrane</keyword>
<evidence type="ECO:0000256" key="7">
    <source>
        <dbReference type="ARBA" id="ARBA00022475"/>
    </source>
</evidence>
<dbReference type="CDD" id="cd13138">
    <property type="entry name" value="MATE_yoeA_like"/>
    <property type="match status" value="1"/>
</dbReference>
<evidence type="ECO:0000313" key="15">
    <source>
        <dbReference type="Proteomes" id="UP000705508"/>
    </source>
</evidence>
<evidence type="ECO:0000313" key="14">
    <source>
        <dbReference type="EMBL" id="MBM6947733.1"/>
    </source>
</evidence>
<dbReference type="GO" id="GO:0015297">
    <property type="term" value="F:antiporter activity"/>
    <property type="evidence" value="ECO:0007669"/>
    <property type="project" value="UniProtKB-KW"/>
</dbReference>
<reference evidence="14" key="1">
    <citation type="submission" date="2020-08" db="EMBL/GenBank/DDBJ databases">
        <authorList>
            <person name="Cejkova D."/>
            <person name="Kubasova T."/>
            <person name="Jahodarova E."/>
            <person name="Rychlik I."/>
        </authorList>
    </citation>
    <scope>NUCLEOTIDE SEQUENCE</scope>
    <source>
        <strain evidence="14">An582</strain>
    </source>
</reference>
<reference evidence="14" key="2">
    <citation type="journal article" date="2021" name="Sci. Rep.">
        <title>The distribution of antibiotic resistance genes in chicken gut microbiota commensals.</title>
        <authorList>
            <person name="Juricova H."/>
            <person name="Matiasovicova J."/>
            <person name="Kubasova T."/>
            <person name="Cejkova D."/>
            <person name="Rychlik I."/>
        </authorList>
    </citation>
    <scope>NUCLEOTIDE SEQUENCE</scope>
    <source>
        <strain evidence="14">An582</strain>
    </source>
</reference>
<organism evidence="14 15">
    <name type="scientific">Mordavella massiliensis</name>
    <dbReference type="NCBI Taxonomy" id="1871024"/>
    <lineage>
        <taxon>Bacteria</taxon>
        <taxon>Bacillati</taxon>
        <taxon>Bacillota</taxon>
        <taxon>Clostridia</taxon>
        <taxon>Eubacteriales</taxon>
        <taxon>Clostridiaceae</taxon>
        <taxon>Mordavella</taxon>
    </lineage>
</organism>
<evidence type="ECO:0000256" key="8">
    <source>
        <dbReference type="ARBA" id="ARBA00022692"/>
    </source>
</evidence>
<evidence type="ECO:0000256" key="2">
    <source>
        <dbReference type="ARBA" id="ARBA00004651"/>
    </source>
</evidence>
<feature type="transmembrane region" description="Helical" evidence="13">
    <location>
        <begin position="55"/>
        <end position="81"/>
    </location>
</feature>
<evidence type="ECO:0000256" key="5">
    <source>
        <dbReference type="ARBA" id="ARBA00022448"/>
    </source>
</evidence>
<dbReference type="GO" id="GO:0042910">
    <property type="term" value="F:xenobiotic transmembrane transporter activity"/>
    <property type="evidence" value="ECO:0007669"/>
    <property type="project" value="InterPro"/>
</dbReference>
<dbReference type="GO" id="GO:0005886">
    <property type="term" value="C:plasma membrane"/>
    <property type="evidence" value="ECO:0007669"/>
    <property type="project" value="UniProtKB-SubCell"/>
</dbReference>
<feature type="transmembrane region" description="Helical" evidence="13">
    <location>
        <begin position="233"/>
        <end position="250"/>
    </location>
</feature>
<dbReference type="InterPro" id="IPR002528">
    <property type="entry name" value="MATE_fam"/>
</dbReference>
<evidence type="ECO:0000256" key="10">
    <source>
        <dbReference type="ARBA" id="ARBA00023065"/>
    </source>
</evidence>
<evidence type="ECO:0000256" key="9">
    <source>
        <dbReference type="ARBA" id="ARBA00022989"/>
    </source>
</evidence>
<name>A0A938XA57_9CLOT</name>
<feature type="transmembrane region" description="Helical" evidence="13">
    <location>
        <begin position="256"/>
        <end position="277"/>
    </location>
</feature>
<feature type="transmembrane region" description="Helical" evidence="13">
    <location>
        <begin position="193"/>
        <end position="212"/>
    </location>
</feature>
<evidence type="ECO:0000256" key="12">
    <source>
        <dbReference type="ARBA" id="ARBA00031636"/>
    </source>
</evidence>
<sequence length="445" mass="48388">MQDSKLLTGNITKSLLLFALPMIAGNLLQQCYNIADTVIVGRFLGADALAAVGSAYTLMTFLTSIILGLCMGSGASFSISFGRGDLDRMKNGIFQSFVFIGIVTAAVNLAVFLGIDGIIWFLRVPDSITALMRDYLLVIFAGITATFLYNYFACLLRSVGNSRVPLLFLAVSAVMNIVLDLVFVVVFSWGVAGAAFATILSQYAAGAGLAAYTWFRFRDLMPGRTHMHRDRAVFHEITGFSFLTCLQQSVMNFGILMVQGLVNSFGPVIMAAFAAAVKIDSFAYMPVQDFGNAFSTFIAQNYGAKKEDRIQKGMKSAFLCALFFCLLISLLVCLFAEPLMQLFISAGETEIIAAGVHYLRIEGAFYFGIGLLFLLYGLYRAIARPGMSVVLTVISLGTRVVLAYTLSAIPAVGVTGIWMSVPIGWALADLTGVLCYRRIRRRNSL</sequence>
<dbReference type="GO" id="GO:0006811">
    <property type="term" value="P:monoatomic ion transport"/>
    <property type="evidence" value="ECO:0007669"/>
    <property type="project" value="UniProtKB-KW"/>
</dbReference>
<feature type="transmembrane region" description="Helical" evidence="13">
    <location>
        <begin position="316"/>
        <end position="344"/>
    </location>
</feature>
<dbReference type="InterPro" id="IPR050222">
    <property type="entry name" value="MATE_MdtK"/>
</dbReference>
<keyword evidence="5" id="KW-0813">Transport</keyword>
<protein>
    <recommendedName>
        <fullName evidence="4">Probable multidrug resistance protein NorM</fullName>
    </recommendedName>
    <alternativeName>
        <fullName evidence="12">Multidrug-efflux transporter</fullName>
    </alternativeName>
</protein>
<keyword evidence="6" id="KW-0050">Antiport</keyword>
<evidence type="ECO:0000256" key="6">
    <source>
        <dbReference type="ARBA" id="ARBA00022449"/>
    </source>
</evidence>
<keyword evidence="9 13" id="KW-1133">Transmembrane helix</keyword>